<proteinExistence type="predicted"/>
<evidence type="ECO:0000259" key="1">
    <source>
        <dbReference type="Pfam" id="PF19917"/>
    </source>
</evidence>
<feature type="domain" description="MoxR-vWA-beta-propeller ternary system" evidence="1">
    <location>
        <begin position="862"/>
        <end position="930"/>
    </location>
</feature>
<gene>
    <name evidence="2" type="ORF">NB063_13425</name>
</gene>
<protein>
    <recommendedName>
        <fullName evidence="1">MoxR-vWA-beta-propeller ternary system domain-containing protein</fullName>
    </recommendedName>
</protein>
<accession>A0ABT0U5I2</accession>
<dbReference type="RefSeq" id="WP_250929240.1">
    <property type="nucleotide sequence ID" value="NZ_JAMQBK010000035.1"/>
</dbReference>
<comment type="caution">
    <text evidence="2">The sequence shown here is derived from an EMBL/GenBank/DDBJ whole genome shotgun (WGS) entry which is preliminary data.</text>
</comment>
<dbReference type="Proteomes" id="UP001202961">
    <property type="component" value="Unassembled WGS sequence"/>
</dbReference>
<organism evidence="2 3">
    <name type="scientific">Aporhodopirellula aestuarii</name>
    <dbReference type="NCBI Taxonomy" id="2950107"/>
    <lineage>
        <taxon>Bacteria</taxon>
        <taxon>Pseudomonadati</taxon>
        <taxon>Planctomycetota</taxon>
        <taxon>Planctomycetia</taxon>
        <taxon>Pirellulales</taxon>
        <taxon>Pirellulaceae</taxon>
        <taxon>Aporhodopirellula</taxon>
    </lineage>
</organism>
<name>A0ABT0U5I2_9BACT</name>
<reference evidence="2 3" key="1">
    <citation type="journal article" date="2022" name="Syst. Appl. Microbiol.">
        <title>Rhodopirellula aestuarii sp. nov., a novel member of the genus Rhodopirellula isolated from brackish sediments collected in the Tagus River estuary, Portugal.</title>
        <authorList>
            <person name="Vitorino I.R."/>
            <person name="Klimek D."/>
            <person name="Calusinska M."/>
            <person name="Lobo-da-Cunha A."/>
            <person name="Vasconcelos V."/>
            <person name="Lage O.M."/>
        </authorList>
    </citation>
    <scope>NUCLEOTIDE SEQUENCE [LARGE SCALE GENOMIC DNA]</scope>
    <source>
        <strain evidence="2 3">ICT_H3.1</strain>
    </source>
</reference>
<dbReference type="EMBL" id="JAMQBK010000035">
    <property type="protein sequence ID" value="MCM2371606.1"/>
    <property type="molecule type" value="Genomic_DNA"/>
</dbReference>
<dbReference type="InterPro" id="IPR045553">
    <property type="entry name" value="bpX1"/>
</dbReference>
<dbReference type="Pfam" id="PF19917">
    <property type="entry name" value="bpX1"/>
    <property type="match status" value="1"/>
</dbReference>
<sequence length="941" mass="105012">MTHYLQSPAPELWQTADDGDAFVWSDDSTTIAMAAEVATILGPVRMAMEGLPSLTVAFFIITALRRHDLPKDVWTRRLSILAGSTRVDAVAEFLQSLGKLPLQLRTQIEGPVVVLGCGLENCRSYLKEANLAESDLVLETLSLSRIDRVVDHPDDHTPGSRKLTRRQRDAARCKRAWETLVLLSRSDLDAHSLQTWKSTGLKFLPAPAKEITPPPPPRDPINRLLNNLSDDELYGDLARMSRSASAIVALPRRPSEPESLPIGGVSDVTNRGNPERLLMTELAADPMLLLARIANGQALYLRRETPPGPAPKQRPIAIENGIRCWGSTRIWMSTFALALGASEERRGDTRAVFWTVAGKRYTPEDLTTRDGMLEQLGRLEPDAHPGEGIAAWDAMLREDTDDWEATFAEPLIIVSESTDHDAAFTDSIRHVARPFLIATISRDGEVQLSRRTLLGDEKLQRLKLELSGPPNVMIRQDKAGQPLFLSHRIPPLAFSADSKVIWGRTVLNRDQRPVVWMVTTDQRLLMCTTSRHGCTEVVNDLPCSTVLAHHWNHNRLSLVLGTPTVPHCLIGVNAESLINERIELHGDFQSSDYGFMDSALLRLGDGEYQIIDPTTGHITGQGTEQGHHLGNGFVLRHHDAIFRNDGTSPEKWHSYGRFQSATSAPVGCVVIGENHEPMAIAQDLSQVQPLDAGSGVRLTGATKRSGVKVQSIHRPRPVVCDPTGRWWVIQYEQIQDVTGLDRNYTRTRNVLRVDTRDGKVTPVQDDDFRSRLWSRNKAHTILITQKSVRNQFRGVALTNEGLVFQLRSNHALILKRQLDRIPHLTLVQQPLASDIEFTPFESPPRDSDDADSGWSMRKAILNGGTAWLDSRGLVHLQRFDDHRELTLVLVDTHCAGWFSDFGFFGPVFFAPPYAGITEDVPVPSVAMDWLSDWTSQWRKLL</sequence>
<keyword evidence="3" id="KW-1185">Reference proteome</keyword>
<evidence type="ECO:0000313" key="2">
    <source>
        <dbReference type="EMBL" id="MCM2371606.1"/>
    </source>
</evidence>
<evidence type="ECO:0000313" key="3">
    <source>
        <dbReference type="Proteomes" id="UP001202961"/>
    </source>
</evidence>